<gene>
    <name evidence="2" type="ORF">P879_08094</name>
</gene>
<name>A0A8T0D9V4_9TREM</name>
<keyword evidence="3" id="KW-1185">Reference proteome</keyword>
<feature type="region of interest" description="Disordered" evidence="1">
    <location>
        <begin position="45"/>
        <end position="102"/>
    </location>
</feature>
<dbReference type="AlphaFoldDB" id="A0A8T0D9V4"/>
<accession>A0A8T0D9V4</accession>
<evidence type="ECO:0000256" key="1">
    <source>
        <dbReference type="SAM" id="MobiDB-lite"/>
    </source>
</evidence>
<evidence type="ECO:0000313" key="3">
    <source>
        <dbReference type="Proteomes" id="UP000699462"/>
    </source>
</evidence>
<feature type="region of interest" description="Disordered" evidence="1">
    <location>
        <begin position="173"/>
        <end position="237"/>
    </location>
</feature>
<protein>
    <submittedName>
        <fullName evidence="2">Uncharacterized protein</fullName>
    </submittedName>
</protein>
<feature type="compositionally biased region" description="Basic and acidic residues" evidence="1">
    <location>
        <begin position="174"/>
        <end position="193"/>
    </location>
</feature>
<sequence>MVRCARIRFFSNVEDEEVQLDGALFLKPASATNAVKTVTFSEKVDIKESPSSDPSYENRENRPDDENQSAFNEYFEGRSLESLPSSDANYSSDTGTRNFVDNNQEGVPLAEFEKSFYPFNKTEGDAKVDGKKESTSRAMMYGTVLMSTKEQPEPDSSATNNFSPTTVSVTESYYEAREDVKQEADNKQEKETTIVKNAIKSQSDRLYSPREKSSQRDPLTSRKPPVAAVRKRSNSFK</sequence>
<dbReference type="Proteomes" id="UP000699462">
    <property type="component" value="Unassembled WGS sequence"/>
</dbReference>
<comment type="caution">
    <text evidence="2">The sequence shown here is derived from an EMBL/GenBank/DDBJ whole genome shotgun (WGS) entry which is preliminary data.</text>
</comment>
<proteinExistence type="predicted"/>
<dbReference type="EMBL" id="JTDF01009534">
    <property type="protein sequence ID" value="KAF8564146.1"/>
    <property type="molecule type" value="Genomic_DNA"/>
</dbReference>
<organism evidence="2 3">
    <name type="scientific">Paragonimus westermani</name>
    <dbReference type="NCBI Taxonomy" id="34504"/>
    <lineage>
        <taxon>Eukaryota</taxon>
        <taxon>Metazoa</taxon>
        <taxon>Spiralia</taxon>
        <taxon>Lophotrochozoa</taxon>
        <taxon>Platyhelminthes</taxon>
        <taxon>Trematoda</taxon>
        <taxon>Digenea</taxon>
        <taxon>Plagiorchiida</taxon>
        <taxon>Troglotremata</taxon>
        <taxon>Troglotrematidae</taxon>
        <taxon>Paragonimus</taxon>
    </lineage>
</organism>
<feature type="compositionally biased region" description="Polar residues" evidence="1">
    <location>
        <begin position="82"/>
        <end position="102"/>
    </location>
</feature>
<reference evidence="2 3" key="1">
    <citation type="submission" date="2019-07" db="EMBL/GenBank/DDBJ databases">
        <title>Annotation for the trematode Paragonimus westermani.</title>
        <authorList>
            <person name="Choi Y.-J."/>
        </authorList>
    </citation>
    <scope>NUCLEOTIDE SEQUENCE [LARGE SCALE GENOMIC DNA]</scope>
    <source>
        <strain evidence="2">180907_Pwestermani</strain>
    </source>
</reference>
<evidence type="ECO:0000313" key="2">
    <source>
        <dbReference type="EMBL" id="KAF8564146.1"/>
    </source>
</evidence>
<feature type="compositionally biased region" description="Basic and acidic residues" evidence="1">
    <location>
        <begin position="45"/>
        <end position="65"/>
    </location>
</feature>